<accession>A0A9N9CQL0</accession>
<comment type="caution">
    <text evidence="2">The sequence shown here is derived from an EMBL/GenBank/DDBJ whole genome shotgun (WGS) entry which is preliminary data.</text>
</comment>
<dbReference type="EMBL" id="CAJVPY010004038">
    <property type="protein sequence ID" value="CAG8608483.1"/>
    <property type="molecule type" value="Genomic_DNA"/>
</dbReference>
<gene>
    <name evidence="2" type="ORF">DERYTH_LOCUS8010</name>
</gene>
<evidence type="ECO:0000313" key="3">
    <source>
        <dbReference type="Proteomes" id="UP000789405"/>
    </source>
</evidence>
<feature type="region of interest" description="Disordered" evidence="1">
    <location>
        <begin position="1"/>
        <end position="35"/>
    </location>
</feature>
<evidence type="ECO:0000313" key="2">
    <source>
        <dbReference type="EMBL" id="CAG8608483.1"/>
    </source>
</evidence>
<feature type="compositionally biased region" description="Basic residues" evidence="1">
    <location>
        <begin position="8"/>
        <end position="24"/>
    </location>
</feature>
<protein>
    <submittedName>
        <fullName evidence="2">8046_t:CDS:1</fullName>
    </submittedName>
</protein>
<dbReference type="OrthoDB" id="2438501at2759"/>
<proteinExistence type="predicted"/>
<organism evidence="2 3">
    <name type="scientific">Dentiscutata erythropus</name>
    <dbReference type="NCBI Taxonomy" id="1348616"/>
    <lineage>
        <taxon>Eukaryota</taxon>
        <taxon>Fungi</taxon>
        <taxon>Fungi incertae sedis</taxon>
        <taxon>Mucoromycota</taxon>
        <taxon>Glomeromycotina</taxon>
        <taxon>Glomeromycetes</taxon>
        <taxon>Diversisporales</taxon>
        <taxon>Gigasporaceae</taxon>
        <taxon>Dentiscutata</taxon>
    </lineage>
</organism>
<sequence length="78" mass="9125">MYRQVTNKNRKRQRVRRPRSRKNSPRVVVPKPKGPRYAKTSVIALPDTTINKYKGSIYIEKIGSNGQVRYSPEVTPRR</sequence>
<keyword evidence="3" id="KW-1185">Reference proteome</keyword>
<dbReference type="AlphaFoldDB" id="A0A9N9CQL0"/>
<reference evidence="2" key="1">
    <citation type="submission" date="2021-06" db="EMBL/GenBank/DDBJ databases">
        <authorList>
            <person name="Kallberg Y."/>
            <person name="Tangrot J."/>
            <person name="Rosling A."/>
        </authorList>
    </citation>
    <scope>NUCLEOTIDE SEQUENCE</scope>
    <source>
        <strain evidence="2">MA453B</strain>
    </source>
</reference>
<name>A0A9N9CQL0_9GLOM</name>
<evidence type="ECO:0000256" key="1">
    <source>
        <dbReference type="SAM" id="MobiDB-lite"/>
    </source>
</evidence>
<dbReference type="Proteomes" id="UP000789405">
    <property type="component" value="Unassembled WGS sequence"/>
</dbReference>